<evidence type="ECO:0000313" key="1">
    <source>
        <dbReference type="EMBL" id="SHI83834.1"/>
    </source>
</evidence>
<sequence length="95" mass="11173">MKTLDQIQHIEKEQIAFLNFPKEEVLDKKKEVKDRCQKLLRALRLGNLEHVKVKIRFIDNEGIKEVETTIWGVTSKYVILKKSMVLPLERIISIS</sequence>
<proteinExistence type="predicted"/>
<dbReference type="EMBL" id="FQYP01000003">
    <property type="protein sequence ID" value="SHI83834.1"/>
    <property type="molecule type" value="Genomic_DNA"/>
</dbReference>
<gene>
    <name evidence="1" type="ORF">SAMN04488508_103370</name>
</gene>
<reference evidence="2" key="1">
    <citation type="submission" date="2016-11" db="EMBL/GenBank/DDBJ databases">
        <authorList>
            <person name="Varghese N."/>
            <person name="Submissions S."/>
        </authorList>
    </citation>
    <scope>NUCLEOTIDE SEQUENCE [LARGE SCALE GENOMIC DNA]</scope>
    <source>
        <strain evidence="2">DSM 22623</strain>
    </source>
</reference>
<dbReference type="STRING" id="570521.SAMN04488508_103370"/>
<dbReference type="OrthoDB" id="982075at2"/>
<dbReference type="RefSeq" id="WP_073315706.1">
    <property type="nucleotide sequence ID" value="NZ_FQYP01000003.1"/>
</dbReference>
<protein>
    <submittedName>
        <fullName evidence="1">Uncharacterized protein</fullName>
    </submittedName>
</protein>
<evidence type="ECO:0000313" key="2">
    <source>
        <dbReference type="Proteomes" id="UP000184432"/>
    </source>
</evidence>
<keyword evidence="2" id="KW-1185">Reference proteome</keyword>
<name>A0A1M6EED7_9FLAO</name>
<dbReference type="AlphaFoldDB" id="A0A1M6EED7"/>
<accession>A0A1M6EED7</accession>
<dbReference type="Proteomes" id="UP000184432">
    <property type="component" value="Unassembled WGS sequence"/>
</dbReference>
<organism evidence="1 2">
    <name type="scientific">Aquimarina spongiae</name>
    <dbReference type="NCBI Taxonomy" id="570521"/>
    <lineage>
        <taxon>Bacteria</taxon>
        <taxon>Pseudomonadati</taxon>
        <taxon>Bacteroidota</taxon>
        <taxon>Flavobacteriia</taxon>
        <taxon>Flavobacteriales</taxon>
        <taxon>Flavobacteriaceae</taxon>
        <taxon>Aquimarina</taxon>
    </lineage>
</organism>